<proteinExistence type="predicted"/>
<keyword evidence="4" id="KW-1185">Reference proteome</keyword>
<dbReference type="InterPro" id="IPR003961">
    <property type="entry name" value="FN3_dom"/>
</dbReference>
<dbReference type="GO" id="GO:0003993">
    <property type="term" value="F:acid phosphatase activity"/>
    <property type="evidence" value="ECO:0007669"/>
    <property type="project" value="InterPro"/>
</dbReference>
<dbReference type="InterPro" id="IPR004843">
    <property type="entry name" value="Calcineurin-like_PHP"/>
</dbReference>
<keyword evidence="1" id="KW-0732">Signal</keyword>
<dbReference type="InterPro" id="IPR029052">
    <property type="entry name" value="Metallo-depent_PP-like"/>
</dbReference>
<reference evidence="3" key="2">
    <citation type="submission" date="2020-09" db="EMBL/GenBank/DDBJ databases">
        <authorList>
            <person name="Sun Q."/>
            <person name="Zhou Y."/>
        </authorList>
    </citation>
    <scope>NUCLEOTIDE SEQUENCE</scope>
    <source>
        <strain evidence="3">CGMCC 1.12195</strain>
    </source>
</reference>
<comment type="caution">
    <text evidence="3">The sequence shown here is derived from an EMBL/GenBank/DDBJ whole genome shotgun (WGS) entry which is preliminary data.</text>
</comment>
<dbReference type="Gene3D" id="3.60.21.10">
    <property type="match status" value="1"/>
</dbReference>
<dbReference type="InterPro" id="IPR039331">
    <property type="entry name" value="PAPs-like"/>
</dbReference>
<dbReference type="Pfam" id="PF00149">
    <property type="entry name" value="Metallophos"/>
    <property type="match status" value="1"/>
</dbReference>
<dbReference type="Proteomes" id="UP000660862">
    <property type="component" value="Unassembled WGS sequence"/>
</dbReference>
<dbReference type="CDD" id="cd00063">
    <property type="entry name" value="FN3"/>
    <property type="match status" value="1"/>
</dbReference>
<dbReference type="InterPro" id="IPR008963">
    <property type="entry name" value="Purple_acid_Pase-like_N"/>
</dbReference>
<evidence type="ECO:0000259" key="2">
    <source>
        <dbReference type="PROSITE" id="PS50853"/>
    </source>
</evidence>
<organism evidence="3 4">
    <name type="scientific">Parapedobacter pyrenivorans</name>
    <dbReference type="NCBI Taxonomy" id="1305674"/>
    <lineage>
        <taxon>Bacteria</taxon>
        <taxon>Pseudomonadati</taxon>
        <taxon>Bacteroidota</taxon>
        <taxon>Sphingobacteriia</taxon>
        <taxon>Sphingobacteriales</taxon>
        <taxon>Sphingobacteriaceae</taxon>
        <taxon>Parapedobacter</taxon>
    </lineage>
</organism>
<dbReference type="PANTHER" id="PTHR22953">
    <property type="entry name" value="ACID PHOSPHATASE RELATED"/>
    <property type="match status" value="1"/>
</dbReference>
<dbReference type="SUPFAM" id="SSF56300">
    <property type="entry name" value="Metallo-dependent phosphatases"/>
    <property type="match status" value="1"/>
</dbReference>
<dbReference type="PROSITE" id="PS50853">
    <property type="entry name" value="FN3"/>
    <property type="match status" value="1"/>
</dbReference>
<sequence length="380" mass="43135">MVWHAGLAADKPSFVVLPYLQWATQTSIVVKWETEHPTIGWVEYGPAEFKAKKPNLSRKSVVNPDTDFHTVQLTALEAQTEYFYRTVSVSQQGDTLYSSVYPFKTAVKEDTPIGFIVFSDSQGRPNPNVWGQVATLAELERPDFAIHAGDQVDNGHRLSDWVGQFLPQGQPFMSKYNVYATLGNHEGDAPYFHKYLGHPEKKRAFTVTYGNTQIILFDSNQDMSVGSEHYKELEAELAKSTARWKIVAHHHCIFSSDNDDHGNTHVGKSTLGMPRLAHLPALYEKYDVDLVFYGHVHTYERTWPIRNNEVDNHNGITYIQIGGNGGSLETPALLRSWFTNKLKYGHHYGYVRIAGDELHFQAMDLNGQVFDQFQLEKIAK</sequence>
<dbReference type="EMBL" id="BMER01000001">
    <property type="protein sequence ID" value="GGG82223.1"/>
    <property type="molecule type" value="Genomic_DNA"/>
</dbReference>
<protein>
    <recommendedName>
        <fullName evidence="2">Fibronectin type-III domain-containing protein</fullName>
    </recommendedName>
</protein>
<dbReference type="GO" id="GO:0046872">
    <property type="term" value="F:metal ion binding"/>
    <property type="evidence" value="ECO:0007669"/>
    <property type="project" value="InterPro"/>
</dbReference>
<dbReference type="AlphaFoldDB" id="A0A917M8M8"/>
<accession>A0A917M8M8</accession>
<dbReference type="InterPro" id="IPR015914">
    <property type="entry name" value="PAPs_N"/>
</dbReference>
<dbReference type="SUPFAM" id="SSF49363">
    <property type="entry name" value="Purple acid phosphatase, N-terminal domain"/>
    <property type="match status" value="1"/>
</dbReference>
<dbReference type="PANTHER" id="PTHR22953:SF153">
    <property type="entry name" value="PURPLE ACID PHOSPHATASE"/>
    <property type="match status" value="1"/>
</dbReference>
<gene>
    <name evidence="3" type="ORF">GCM10007415_13810</name>
</gene>
<dbReference type="Gene3D" id="2.60.40.380">
    <property type="entry name" value="Purple acid phosphatase-like, N-terminal"/>
    <property type="match status" value="1"/>
</dbReference>
<evidence type="ECO:0000313" key="3">
    <source>
        <dbReference type="EMBL" id="GGG82223.1"/>
    </source>
</evidence>
<reference evidence="3" key="1">
    <citation type="journal article" date="2014" name="Int. J. Syst. Evol. Microbiol.">
        <title>Complete genome sequence of Corynebacterium casei LMG S-19264T (=DSM 44701T), isolated from a smear-ripened cheese.</title>
        <authorList>
            <consortium name="US DOE Joint Genome Institute (JGI-PGF)"/>
            <person name="Walter F."/>
            <person name="Albersmeier A."/>
            <person name="Kalinowski J."/>
            <person name="Ruckert C."/>
        </authorList>
    </citation>
    <scope>NUCLEOTIDE SEQUENCE</scope>
    <source>
        <strain evidence="3">CGMCC 1.12195</strain>
    </source>
</reference>
<dbReference type="Pfam" id="PF16656">
    <property type="entry name" value="Pur_ac_phosph_N"/>
    <property type="match status" value="1"/>
</dbReference>
<feature type="domain" description="Fibronectin type-III" evidence="2">
    <location>
        <begin position="11"/>
        <end position="108"/>
    </location>
</feature>
<evidence type="ECO:0000313" key="4">
    <source>
        <dbReference type="Proteomes" id="UP000660862"/>
    </source>
</evidence>
<evidence type="ECO:0000256" key="1">
    <source>
        <dbReference type="ARBA" id="ARBA00022729"/>
    </source>
</evidence>
<name>A0A917M8M8_9SPHI</name>